<proteinExistence type="predicted"/>
<evidence type="ECO:0000313" key="1">
    <source>
        <dbReference type="EMBL" id="QGV77514.1"/>
    </source>
</evidence>
<evidence type="ECO:0000313" key="2">
    <source>
        <dbReference type="Proteomes" id="UP000422572"/>
    </source>
</evidence>
<keyword evidence="2" id="KW-1185">Reference proteome</keyword>
<reference evidence="1 2" key="1">
    <citation type="submission" date="2018-12" db="EMBL/GenBank/DDBJ databases">
        <title>Complete genome sequence of Streptomyces ficellus NRRL8067, the producer of ficellomycin, feldamycin and nojirimycin.</title>
        <authorList>
            <person name="Zhang H."/>
            <person name="Yue R."/>
            <person name="Liu Y."/>
            <person name="Li M."/>
            <person name="Mu H."/>
            <person name="Zhang J."/>
        </authorList>
    </citation>
    <scope>NUCLEOTIDE SEQUENCE [LARGE SCALE GENOMIC DNA]</scope>
    <source>
        <strain evidence="1 2">NRRL 8067</strain>
    </source>
</reference>
<dbReference type="RefSeq" id="WP_156691332.1">
    <property type="nucleotide sequence ID" value="NZ_CP034279.1"/>
</dbReference>
<accession>A0A6I6F454</accession>
<dbReference type="KEGG" id="sfic:EIZ62_04055"/>
<sequence>MTADADAVLDVDGDFLAGAWTARVARPSGTSSSVLHFTVDGRVFLASGGAGTWWPTGARAFSFRVAEPVFDARGDCAGWVDVEQRAVLTGDGGGFRGEGTSVVYGADGARLRVSRVEISARPLRPGVPPP</sequence>
<name>A0A6I6F454_9ACTN</name>
<dbReference type="OrthoDB" id="4254043at2"/>
<organism evidence="1 2">
    <name type="scientific">Streptomyces ficellus</name>
    <dbReference type="NCBI Taxonomy" id="1977088"/>
    <lineage>
        <taxon>Bacteria</taxon>
        <taxon>Bacillati</taxon>
        <taxon>Actinomycetota</taxon>
        <taxon>Actinomycetes</taxon>
        <taxon>Kitasatosporales</taxon>
        <taxon>Streptomycetaceae</taxon>
        <taxon>Streptomyces</taxon>
    </lineage>
</organism>
<dbReference type="Proteomes" id="UP000422572">
    <property type="component" value="Chromosome"/>
</dbReference>
<gene>
    <name evidence="1" type="ORF">EIZ62_04055</name>
</gene>
<dbReference type="EMBL" id="CP034279">
    <property type="protein sequence ID" value="QGV77514.1"/>
    <property type="molecule type" value="Genomic_DNA"/>
</dbReference>
<dbReference type="AlphaFoldDB" id="A0A6I6F454"/>
<protein>
    <submittedName>
        <fullName evidence="1">Uncharacterized protein</fullName>
    </submittedName>
</protein>